<evidence type="ECO:0000313" key="6">
    <source>
        <dbReference type="EMBL" id="SNR15891.1"/>
    </source>
</evidence>
<accession>A0A238U9N4</accession>
<dbReference type="RefSeq" id="WP_095072021.1">
    <property type="nucleotide sequence ID" value="NZ_LT899436.1"/>
</dbReference>
<dbReference type="AlphaFoldDB" id="A0A238U9N4"/>
<dbReference type="PANTHER" id="PTHR47506">
    <property type="entry name" value="TRANSCRIPTIONAL REGULATORY PROTEIN"/>
    <property type="match status" value="1"/>
</dbReference>
<proteinExistence type="predicted"/>
<dbReference type="GO" id="GO:0003677">
    <property type="term" value="F:DNA binding"/>
    <property type="evidence" value="ECO:0007669"/>
    <property type="project" value="UniProtKB-UniRule"/>
</dbReference>
<dbReference type="SUPFAM" id="SSF46689">
    <property type="entry name" value="Homeodomain-like"/>
    <property type="match status" value="1"/>
</dbReference>
<dbReference type="SUPFAM" id="SSF48498">
    <property type="entry name" value="Tetracyclin repressor-like, C-terminal domain"/>
    <property type="match status" value="1"/>
</dbReference>
<dbReference type="PROSITE" id="PS50977">
    <property type="entry name" value="HTH_TETR_2"/>
    <property type="match status" value="1"/>
</dbReference>
<dbReference type="Gene3D" id="1.10.357.10">
    <property type="entry name" value="Tetracycline Repressor, domain 2"/>
    <property type="match status" value="1"/>
</dbReference>
<feature type="DNA-binding region" description="H-T-H motif" evidence="4">
    <location>
        <begin position="29"/>
        <end position="48"/>
    </location>
</feature>
<name>A0A238U9N4_9FLAO</name>
<reference evidence="6 7" key="1">
    <citation type="submission" date="2017-07" db="EMBL/GenBank/DDBJ databases">
        <authorList>
            <person name="Sun Z.S."/>
            <person name="Albrecht U."/>
            <person name="Echele G."/>
            <person name="Lee C.C."/>
        </authorList>
    </citation>
    <scope>NUCLEOTIDE SEQUENCE [LARGE SCALE GENOMIC DNA]</scope>
    <source>
        <strain evidence="7">type strain: KCTC 22618</strain>
    </source>
</reference>
<evidence type="ECO:0000259" key="5">
    <source>
        <dbReference type="PROSITE" id="PS50977"/>
    </source>
</evidence>
<keyword evidence="3" id="KW-0804">Transcription</keyword>
<dbReference type="EMBL" id="LT899436">
    <property type="protein sequence ID" value="SNR15891.1"/>
    <property type="molecule type" value="Genomic_DNA"/>
</dbReference>
<evidence type="ECO:0000256" key="3">
    <source>
        <dbReference type="ARBA" id="ARBA00023163"/>
    </source>
</evidence>
<keyword evidence="7" id="KW-1185">Reference proteome</keyword>
<dbReference type="Pfam" id="PF00440">
    <property type="entry name" value="TetR_N"/>
    <property type="match status" value="1"/>
</dbReference>
<dbReference type="Gene3D" id="1.10.10.60">
    <property type="entry name" value="Homeodomain-like"/>
    <property type="match status" value="1"/>
</dbReference>
<sequence length="187" mass="21448">MPKTETFDKAQVIKQVTEVFHQKSYSLTSMQDLVDATGLNRSSIYNTFGSKLDLYMLCLKSYQCEAQEKIHNILCSNDCYIKTLERIFYSNINDKNGCLINNCVTEMANQEATVHKFLKQNNDGMITLFKDIIEKGQERGSINKNKTAYEYAIYLLTAFQGFNLSNVLIHDQKDLKSIIKTILSVLE</sequence>
<protein>
    <submittedName>
        <fullName evidence="6">Transcriptional regulator, TetR family</fullName>
    </submittedName>
</protein>
<keyword evidence="2 4" id="KW-0238">DNA-binding</keyword>
<evidence type="ECO:0000256" key="2">
    <source>
        <dbReference type="ARBA" id="ARBA00023125"/>
    </source>
</evidence>
<dbReference type="InterPro" id="IPR001647">
    <property type="entry name" value="HTH_TetR"/>
</dbReference>
<evidence type="ECO:0000313" key="7">
    <source>
        <dbReference type="Proteomes" id="UP000215214"/>
    </source>
</evidence>
<dbReference type="Pfam" id="PF16925">
    <property type="entry name" value="TetR_C_13"/>
    <property type="match status" value="1"/>
</dbReference>
<organism evidence="6 7">
    <name type="scientific">Tenacibaculum jejuense</name>
    <dbReference type="NCBI Taxonomy" id="584609"/>
    <lineage>
        <taxon>Bacteria</taxon>
        <taxon>Pseudomonadati</taxon>
        <taxon>Bacteroidota</taxon>
        <taxon>Flavobacteriia</taxon>
        <taxon>Flavobacteriales</taxon>
        <taxon>Flavobacteriaceae</taxon>
        <taxon>Tenacibaculum</taxon>
    </lineage>
</organism>
<evidence type="ECO:0000256" key="4">
    <source>
        <dbReference type="PROSITE-ProRule" id="PRU00335"/>
    </source>
</evidence>
<dbReference type="KEGG" id="tje:TJEJU_2200"/>
<feature type="domain" description="HTH tetR-type" evidence="5">
    <location>
        <begin position="6"/>
        <end position="66"/>
    </location>
</feature>
<keyword evidence="1" id="KW-0805">Transcription regulation</keyword>
<dbReference type="InterPro" id="IPR036271">
    <property type="entry name" value="Tet_transcr_reg_TetR-rel_C_sf"/>
</dbReference>
<dbReference type="InterPro" id="IPR011075">
    <property type="entry name" value="TetR_C"/>
</dbReference>
<dbReference type="OrthoDB" id="9795242at2"/>
<gene>
    <name evidence="6" type="ORF">TJEJU_2200</name>
</gene>
<dbReference type="Proteomes" id="UP000215214">
    <property type="component" value="Chromosome TJEJU"/>
</dbReference>
<dbReference type="PANTHER" id="PTHR47506:SF1">
    <property type="entry name" value="HTH-TYPE TRANSCRIPTIONAL REGULATOR YJDC"/>
    <property type="match status" value="1"/>
</dbReference>
<evidence type="ECO:0000256" key="1">
    <source>
        <dbReference type="ARBA" id="ARBA00023015"/>
    </source>
</evidence>
<dbReference type="InterPro" id="IPR009057">
    <property type="entry name" value="Homeodomain-like_sf"/>
</dbReference>